<comment type="pathway">
    <text evidence="2">Protein modification; protein ubiquitination.</text>
</comment>
<dbReference type="Gramene" id="TraesPARA_EIv1.0_0440400.1">
    <property type="protein sequence ID" value="TraesPARA_EIv1.0_0440400.1.CDS1"/>
    <property type="gene ID" value="TraesPARA_EIv1.0_0440400"/>
</dbReference>
<dbReference type="OMA" id="RFLWLYN"/>
<keyword evidence="7" id="KW-0833">Ubl conjugation pathway</keyword>
<reference evidence="16" key="1">
    <citation type="submission" date="2018-08" db="EMBL/GenBank/DDBJ databases">
        <authorList>
            <person name="Rossello M."/>
        </authorList>
    </citation>
    <scope>NUCLEOTIDE SEQUENCE [LARGE SCALE GENOMIC DNA]</scope>
    <source>
        <strain evidence="16">cv. Chinese Spring</strain>
    </source>
</reference>
<keyword evidence="9 14" id="KW-1133">Transmembrane helix</keyword>
<evidence type="ECO:0000256" key="7">
    <source>
        <dbReference type="ARBA" id="ARBA00022786"/>
    </source>
</evidence>
<organism evidence="16">
    <name type="scientific">Triticum aestivum</name>
    <name type="common">Wheat</name>
    <dbReference type="NCBI Taxonomy" id="4565"/>
    <lineage>
        <taxon>Eukaryota</taxon>
        <taxon>Viridiplantae</taxon>
        <taxon>Streptophyta</taxon>
        <taxon>Embryophyta</taxon>
        <taxon>Tracheophyta</taxon>
        <taxon>Spermatophyta</taxon>
        <taxon>Magnoliopsida</taxon>
        <taxon>Liliopsida</taxon>
        <taxon>Poales</taxon>
        <taxon>Poaceae</taxon>
        <taxon>BOP clade</taxon>
        <taxon>Pooideae</taxon>
        <taxon>Triticodae</taxon>
        <taxon>Triticeae</taxon>
        <taxon>Triticinae</taxon>
        <taxon>Triticum</taxon>
    </lineage>
</organism>
<evidence type="ECO:0000256" key="11">
    <source>
        <dbReference type="ARBA" id="ARBA00024209"/>
    </source>
</evidence>
<dbReference type="STRING" id="4565.A0A3B6ATP4"/>
<keyword evidence="4 14" id="KW-0812">Transmembrane</keyword>
<dbReference type="Gramene" id="TraesCS2A03G0224300.1">
    <property type="protein sequence ID" value="TraesCS2A03G0224300.1.CDS1"/>
    <property type="gene ID" value="TraesCS2A03G0224300"/>
</dbReference>
<dbReference type="UniPathway" id="UPA00143"/>
<dbReference type="Gramene" id="TraesLAC2A03G00617500.1">
    <property type="protein sequence ID" value="TraesLAC2A03G00617500.1.CDS1"/>
    <property type="gene ID" value="TraesLAC2A03G00617500"/>
</dbReference>
<gene>
    <name evidence="16" type="primary">LOC123184743</name>
</gene>
<keyword evidence="8" id="KW-0862">Zinc</keyword>
<dbReference type="Gramene" id="TraesNOR2A03G00621090.1">
    <property type="protein sequence ID" value="TraesNOR2A03G00621090.1.CDS1"/>
    <property type="gene ID" value="TraesNOR2A03G00621090"/>
</dbReference>
<proteinExistence type="inferred from homology"/>
<dbReference type="PANTHER" id="PTHR45768">
    <property type="entry name" value="E3 UBIQUITIN-PROTEIN LIGASE RNF13-LIKE"/>
    <property type="match status" value="1"/>
</dbReference>
<keyword evidence="6 12" id="KW-0863">Zinc-finger</keyword>
<evidence type="ECO:0000256" key="12">
    <source>
        <dbReference type="PROSITE-ProRule" id="PRU00175"/>
    </source>
</evidence>
<evidence type="ECO:0000256" key="6">
    <source>
        <dbReference type="ARBA" id="ARBA00022771"/>
    </source>
</evidence>
<dbReference type="InterPro" id="IPR013083">
    <property type="entry name" value="Znf_RING/FYVE/PHD"/>
</dbReference>
<evidence type="ECO:0000256" key="1">
    <source>
        <dbReference type="ARBA" id="ARBA00004167"/>
    </source>
</evidence>
<dbReference type="SMART" id="SM00184">
    <property type="entry name" value="RING"/>
    <property type="match status" value="1"/>
</dbReference>
<evidence type="ECO:0000256" key="5">
    <source>
        <dbReference type="ARBA" id="ARBA00022723"/>
    </source>
</evidence>
<dbReference type="OrthoDB" id="8062037at2759"/>
<dbReference type="SUPFAM" id="SSF57850">
    <property type="entry name" value="RING/U-box"/>
    <property type="match status" value="1"/>
</dbReference>
<evidence type="ECO:0000256" key="3">
    <source>
        <dbReference type="ARBA" id="ARBA00022679"/>
    </source>
</evidence>
<dbReference type="GO" id="GO:0016020">
    <property type="term" value="C:membrane"/>
    <property type="evidence" value="ECO:0007669"/>
    <property type="project" value="UniProtKB-SubCell"/>
</dbReference>
<dbReference type="SMR" id="A0A3B6ATP4"/>
<dbReference type="Gramene" id="TraesCLE_scaffold_061740_01G000200.1">
    <property type="protein sequence ID" value="TraesCLE_scaffold_061740_01G000200.1"/>
    <property type="gene ID" value="TraesCLE_scaffold_061740_01G000200"/>
</dbReference>
<dbReference type="GO" id="GO:0008270">
    <property type="term" value="F:zinc ion binding"/>
    <property type="evidence" value="ECO:0007669"/>
    <property type="project" value="UniProtKB-KW"/>
</dbReference>
<dbReference type="Gramene" id="TraesLDM2A03G00615960.1">
    <property type="protein sequence ID" value="TraesLDM2A03G00615960.1.CDS1"/>
    <property type="gene ID" value="TraesLDM2A03G00615960"/>
</dbReference>
<dbReference type="Gramene" id="TraesCS2A02G109000.1">
    <property type="protein sequence ID" value="TraesCS2A02G109000.1.cds1"/>
    <property type="gene ID" value="TraesCS2A02G109000"/>
</dbReference>
<dbReference type="Gramene" id="TraesJAG2A03G00612310.1">
    <property type="protein sequence ID" value="TraesJAG2A03G00612310.1.CDS1"/>
    <property type="gene ID" value="TraesJAG2A03G00612310"/>
</dbReference>
<dbReference type="Pfam" id="PF13639">
    <property type="entry name" value="zf-RING_2"/>
    <property type="match status" value="1"/>
</dbReference>
<feature type="transmembrane region" description="Helical" evidence="14">
    <location>
        <begin position="30"/>
        <end position="51"/>
    </location>
</feature>
<dbReference type="Gramene" id="TraesCAD_scaffold_063976_01G000400.1">
    <property type="protein sequence ID" value="TraesCAD_scaffold_063976_01G000400.1"/>
    <property type="gene ID" value="TraesCAD_scaffold_063976_01G000400"/>
</dbReference>
<dbReference type="RefSeq" id="XP_044452749.1">
    <property type="nucleotide sequence ID" value="XM_044596814.1"/>
</dbReference>
<name>A0A3B6ATP4_WHEAT</name>
<protein>
    <recommendedName>
        <fullName evidence="15">RING-type domain-containing protein</fullName>
    </recommendedName>
</protein>
<evidence type="ECO:0000313" key="16">
    <source>
        <dbReference type="EnsemblPlants" id="TraesCS2A02G109000.1.cds1"/>
    </source>
</evidence>
<dbReference type="Gramene" id="TraesSTA2A03G00612350.1">
    <property type="protein sequence ID" value="TraesSTA2A03G00612350.1.CDS1"/>
    <property type="gene ID" value="TraesSTA2A03G00612350"/>
</dbReference>
<dbReference type="PANTHER" id="PTHR45768:SF34">
    <property type="entry name" value="RING-H2 FINGER PROTEIN ATL64"/>
    <property type="match status" value="1"/>
</dbReference>
<dbReference type="Proteomes" id="UP000019116">
    <property type="component" value="Chromosome 2A"/>
</dbReference>
<evidence type="ECO:0000256" key="2">
    <source>
        <dbReference type="ARBA" id="ARBA00004906"/>
    </source>
</evidence>
<dbReference type="GeneID" id="123184743"/>
<dbReference type="AlphaFoldDB" id="A0A3B6ATP4"/>
<comment type="similarity">
    <text evidence="11">Belongs to the RING-type zinc finger family. ATL subfamily.</text>
</comment>
<dbReference type="CDD" id="cd16461">
    <property type="entry name" value="RING-H2_EL5-like"/>
    <property type="match status" value="1"/>
</dbReference>
<keyword evidence="10 14" id="KW-0472">Membrane</keyword>
<evidence type="ECO:0000256" key="8">
    <source>
        <dbReference type="ARBA" id="ARBA00022833"/>
    </source>
</evidence>
<dbReference type="EnsemblPlants" id="TraesCS2A02G109000.1">
    <property type="protein sequence ID" value="TraesCS2A02G109000.1.cds1"/>
    <property type="gene ID" value="TraesCS2A02G109000"/>
</dbReference>
<evidence type="ECO:0000256" key="14">
    <source>
        <dbReference type="SAM" id="Phobius"/>
    </source>
</evidence>
<keyword evidence="5" id="KW-0479">Metal-binding</keyword>
<evidence type="ECO:0000313" key="17">
    <source>
        <dbReference type="Proteomes" id="UP000019116"/>
    </source>
</evidence>
<dbReference type="Gramene" id="TraesRN2A0100190500.1">
    <property type="protein sequence ID" value="TraesRN2A0100190500.1"/>
    <property type="gene ID" value="TraesRN2A0100190500"/>
</dbReference>
<evidence type="ECO:0000256" key="10">
    <source>
        <dbReference type="ARBA" id="ARBA00023136"/>
    </source>
</evidence>
<dbReference type="Gramene" id="TraesSYM2A03G00619990.1">
    <property type="protein sequence ID" value="TraesSYM2A03G00619990.1.CDS1"/>
    <property type="gene ID" value="TraesSYM2A03G00619990"/>
</dbReference>
<keyword evidence="17" id="KW-1185">Reference proteome</keyword>
<evidence type="ECO:0000256" key="13">
    <source>
        <dbReference type="SAM" id="MobiDB-lite"/>
    </source>
</evidence>
<reference evidence="16" key="2">
    <citation type="submission" date="2018-10" db="UniProtKB">
        <authorList>
            <consortium name="EnsemblPlants"/>
        </authorList>
    </citation>
    <scope>IDENTIFICATION</scope>
</reference>
<feature type="domain" description="RING-type" evidence="15">
    <location>
        <begin position="114"/>
        <end position="156"/>
    </location>
</feature>
<keyword evidence="3" id="KW-0808">Transferase</keyword>
<dbReference type="Gramene" id="TraesROB_scaffold_084917_01G000200.1">
    <property type="protein sequence ID" value="TraesROB_scaffold_084917_01G000200.1"/>
    <property type="gene ID" value="TraesROB_scaffold_084917_01G000200"/>
</dbReference>
<dbReference type="GO" id="GO:0016740">
    <property type="term" value="F:transferase activity"/>
    <property type="evidence" value="ECO:0007669"/>
    <property type="project" value="UniProtKB-KW"/>
</dbReference>
<dbReference type="GO" id="GO:0016567">
    <property type="term" value="P:protein ubiquitination"/>
    <property type="evidence" value="ECO:0007669"/>
    <property type="project" value="UniProtKB-UniPathway"/>
</dbReference>
<feature type="region of interest" description="Disordered" evidence="13">
    <location>
        <begin position="1"/>
        <end position="21"/>
    </location>
</feature>
<dbReference type="PROSITE" id="PS50089">
    <property type="entry name" value="ZF_RING_2"/>
    <property type="match status" value="1"/>
</dbReference>
<dbReference type="Gramene" id="TraesWEE_scaffold_070845_01G000400.1">
    <property type="protein sequence ID" value="TraesWEE_scaffold_070845_01G000400.1"/>
    <property type="gene ID" value="TraesWEE_scaffold_070845_01G000400"/>
</dbReference>
<accession>A0A3B6ATP4</accession>
<dbReference type="Gramene" id="TraesJUL2A03G00617050.1">
    <property type="protein sequence ID" value="TraesJUL2A03G00617050.1.CDS1"/>
    <property type="gene ID" value="TraesJUL2A03G00617050"/>
</dbReference>
<dbReference type="Gramene" id="TraesMAC2A03G00612180.1">
    <property type="protein sequence ID" value="TraesMAC2A03G00612180.1.CDS1"/>
    <property type="gene ID" value="TraesMAC2A03G00612180"/>
</dbReference>
<dbReference type="Gene3D" id="3.30.40.10">
    <property type="entry name" value="Zinc/RING finger domain, C3HC4 (zinc finger)"/>
    <property type="match status" value="1"/>
</dbReference>
<sequence>MSPDMDGIAPASAPAPAPAGPSWQQVGVTLSGAGTTGLTAAGTVLLFLYLAGRFVWVYNKEVVAANAPGARVDSATPVRVVVVPRPLHRAAPPVSQLPAFVRGEEGHRGAPEECAVCLSEFGEREAGRLLPGCGHGFHEACIAAWLRLSSTCPLCRAAVASPE</sequence>
<evidence type="ECO:0000256" key="4">
    <source>
        <dbReference type="ARBA" id="ARBA00022692"/>
    </source>
</evidence>
<dbReference type="InterPro" id="IPR001841">
    <property type="entry name" value="Znf_RING"/>
</dbReference>
<evidence type="ECO:0000259" key="15">
    <source>
        <dbReference type="PROSITE" id="PS50089"/>
    </source>
</evidence>
<evidence type="ECO:0000256" key="9">
    <source>
        <dbReference type="ARBA" id="ARBA00022989"/>
    </source>
</evidence>
<comment type="subcellular location">
    <subcellularLocation>
        <location evidence="1">Membrane</location>
        <topology evidence="1">Single-pass membrane protein</topology>
    </subcellularLocation>
</comment>